<organism evidence="1 2">
    <name type="scientific">Lysobacter enzymogenes</name>
    <dbReference type="NCBI Taxonomy" id="69"/>
    <lineage>
        <taxon>Bacteria</taxon>
        <taxon>Pseudomonadati</taxon>
        <taxon>Pseudomonadota</taxon>
        <taxon>Gammaproteobacteria</taxon>
        <taxon>Lysobacterales</taxon>
        <taxon>Lysobacteraceae</taxon>
        <taxon>Lysobacter</taxon>
    </lineage>
</organism>
<evidence type="ECO:0000313" key="2">
    <source>
        <dbReference type="Proteomes" id="UP000061569"/>
    </source>
</evidence>
<dbReference type="OrthoDB" id="7061356at2"/>
<dbReference type="STRING" id="69.GLE_5079"/>
<sequence length="220" mass="23496">MPFRFALFCLFAALSLHVGAARAGASLYVDDAATVERGRCQLESWLRTAAPARELTLAPACNLAGTEFGLSHSDYAAPHAPAAQALSAKRTLHASAHGWALAASLGANWNGARYDGWNFNLPLTLGPDPNGPRLWHFNLGWNQPRHGRARLTGGVGLEQALAADWTALAELYADPHGDLGGQLGLRRAFGADASLDLLLGDRARDPRGPWLTLGFNLALR</sequence>
<evidence type="ECO:0000313" key="1">
    <source>
        <dbReference type="EMBL" id="ALN60420.1"/>
    </source>
</evidence>
<reference evidence="1 2" key="1">
    <citation type="submission" date="2015-11" db="EMBL/GenBank/DDBJ databases">
        <title>Genome sequences of Lysobacter enzymogenes strain C3 and Lysobacter antibioticus ATCC 29479.</title>
        <authorList>
            <person name="Kobayashi D.Y."/>
        </authorList>
    </citation>
    <scope>NUCLEOTIDE SEQUENCE [LARGE SCALE GENOMIC DNA]</scope>
    <source>
        <strain evidence="1 2">C3</strain>
    </source>
</reference>
<dbReference type="KEGG" id="lez:GLE_5079"/>
<dbReference type="Proteomes" id="UP000061569">
    <property type="component" value="Chromosome"/>
</dbReference>
<dbReference type="EMBL" id="CP013140">
    <property type="protein sequence ID" value="ALN60420.1"/>
    <property type="molecule type" value="Genomic_DNA"/>
</dbReference>
<proteinExistence type="predicted"/>
<gene>
    <name evidence="1" type="ORF">GLE_5079</name>
</gene>
<dbReference type="PATRIC" id="fig|69.6.peg.5006"/>
<accession>A0A0S2DPC2</accession>
<dbReference type="AlphaFoldDB" id="A0A0S2DPC2"/>
<name>A0A0S2DPC2_LYSEN</name>
<protein>
    <submittedName>
        <fullName evidence="1">Uncharacterized protein</fullName>
    </submittedName>
</protein>